<dbReference type="AlphaFoldDB" id="A0A369T7P2"/>
<reference evidence="2 3" key="1">
    <citation type="submission" date="2018-07" db="EMBL/GenBank/DDBJ databases">
        <title>Venubactetium sediminum gen. nov., sp. nov., isolated from a marine solar saltern.</title>
        <authorList>
            <person name="Wang S."/>
        </authorList>
    </citation>
    <scope>NUCLEOTIDE SEQUENCE [LARGE SCALE GENOMIC DNA]</scope>
    <source>
        <strain evidence="2 3">WD2A32</strain>
    </source>
</reference>
<feature type="domain" description="Cell wall hydrolase SleB" evidence="1">
    <location>
        <begin position="79"/>
        <end position="132"/>
    </location>
</feature>
<evidence type="ECO:0000313" key="2">
    <source>
        <dbReference type="EMBL" id="RDD60197.1"/>
    </source>
</evidence>
<protein>
    <recommendedName>
        <fullName evidence="1">Cell wall hydrolase SleB domain-containing protein</fullName>
    </recommendedName>
</protein>
<dbReference type="Proteomes" id="UP000253941">
    <property type="component" value="Unassembled WGS sequence"/>
</dbReference>
<gene>
    <name evidence="2" type="ORF">DRB17_19290</name>
</gene>
<evidence type="ECO:0000259" key="1">
    <source>
        <dbReference type="Pfam" id="PF07486"/>
    </source>
</evidence>
<dbReference type="RefSeq" id="WP_114583863.1">
    <property type="nucleotide sequence ID" value="NZ_QPMH01000036.1"/>
</dbReference>
<dbReference type="Pfam" id="PF07486">
    <property type="entry name" value="Hydrolase_2"/>
    <property type="match status" value="1"/>
</dbReference>
<accession>A0A369T7P2</accession>
<proteinExistence type="predicted"/>
<keyword evidence="3" id="KW-1185">Reference proteome</keyword>
<organism evidence="2 3">
    <name type="scientific">Ferruginivarius sediminum</name>
    <dbReference type="NCBI Taxonomy" id="2661937"/>
    <lineage>
        <taxon>Bacteria</taxon>
        <taxon>Pseudomonadati</taxon>
        <taxon>Pseudomonadota</taxon>
        <taxon>Alphaproteobacteria</taxon>
        <taxon>Rhodospirillales</taxon>
        <taxon>Rhodospirillaceae</taxon>
        <taxon>Ferruginivarius</taxon>
    </lineage>
</organism>
<evidence type="ECO:0000313" key="3">
    <source>
        <dbReference type="Proteomes" id="UP000253941"/>
    </source>
</evidence>
<dbReference type="InterPro" id="IPR011105">
    <property type="entry name" value="Cell_wall_hydrolase_SleB"/>
</dbReference>
<comment type="caution">
    <text evidence="2">The sequence shown here is derived from an EMBL/GenBank/DDBJ whole genome shotgun (WGS) entry which is preliminary data.</text>
</comment>
<name>A0A369T7P2_9PROT</name>
<sequence length="136" mass="15204">MKAARAARSLVAMYRTPPVPEADPAELDAAWIAHRLFASHADEPVRTLEALAVAEANRLRRQAGRERLYPKLPAPPDDDARYRACLRTARRALAGALPGYIGGATHYHRRNVEPRWAAQMTPAAEVGDFIFYERED</sequence>
<dbReference type="EMBL" id="QPMH01000036">
    <property type="protein sequence ID" value="RDD60197.1"/>
    <property type="molecule type" value="Genomic_DNA"/>
</dbReference>